<protein>
    <recommendedName>
        <fullName evidence="2">HhH-GPD domain-containing protein</fullName>
    </recommendedName>
</protein>
<gene>
    <name evidence="1" type="ORF">HPBE_LOCUS26592</name>
</gene>
<dbReference type="AlphaFoldDB" id="A0A3P8E310"/>
<proteinExistence type="predicted"/>
<dbReference type="GO" id="GO:0006285">
    <property type="term" value="P:base-excision repair, AP site formation"/>
    <property type="evidence" value="ECO:0007669"/>
    <property type="project" value="TreeGrafter"/>
</dbReference>
<accession>A0A3P8E310</accession>
<sequence length="262" mass="29271">MNGQLSSAEAEHEETSGFGAFRSVEEVVEKTKNVEFRAHLLDYTILPALTFASETWAIRKQVEHAISAPLRGIERTVLGVTRVWQVGEGLRSSKIRDAVARGRSSKMSETVRQLSEMHPTALTDVQSLPLEEIRKFLLRFAGVAECVALMSLGQHQCVPIDRHVFEITKTYFMPSLNGSKLTISLSRRLMEFYEVKFGAYAGWAQAVLFNQQLEKFVHSPLGTSEGKIKATRRAEALLRGFSHTIQAKPPSCALLKNEGRPL</sequence>
<dbReference type="PANTHER" id="PTHR10242">
    <property type="entry name" value="8-OXOGUANINE DNA GLYCOSYLASE"/>
    <property type="match status" value="1"/>
</dbReference>
<evidence type="ECO:0000313" key="1">
    <source>
        <dbReference type="EMBL" id="VDP58467.1"/>
    </source>
</evidence>
<dbReference type="InterPro" id="IPR023170">
    <property type="entry name" value="HhH_base_excis_C"/>
</dbReference>
<dbReference type="OrthoDB" id="238681at2759"/>
<evidence type="ECO:0008006" key="2">
    <source>
        <dbReference type="Google" id="ProtNLM"/>
    </source>
</evidence>
<dbReference type="Gene3D" id="1.10.340.30">
    <property type="entry name" value="Hypothetical protein, domain 2"/>
    <property type="match status" value="1"/>
</dbReference>
<dbReference type="GO" id="GO:0034039">
    <property type="term" value="F:8-oxo-7,8-dihydroguanine DNA N-glycosylase activity"/>
    <property type="evidence" value="ECO:0007669"/>
    <property type="project" value="TreeGrafter"/>
</dbReference>
<organism evidence="1">
    <name type="scientific">Heligmosomoides polygyrus</name>
    <name type="common">Parasitic roundworm</name>
    <dbReference type="NCBI Taxonomy" id="6339"/>
    <lineage>
        <taxon>Eukaryota</taxon>
        <taxon>Metazoa</taxon>
        <taxon>Ecdysozoa</taxon>
        <taxon>Nematoda</taxon>
        <taxon>Chromadorea</taxon>
        <taxon>Rhabditida</taxon>
        <taxon>Rhabditina</taxon>
        <taxon>Rhabditomorpha</taxon>
        <taxon>Strongyloidea</taxon>
        <taxon>Heligmosomidae</taxon>
        <taxon>Heligmosomoides</taxon>
    </lineage>
</organism>
<name>A0A3P8E310_HELPZ</name>
<dbReference type="EMBL" id="UZAH01040372">
    <property type="protein sequence ID" value="VDP58467.1"/>
    <property type="molecule type" value="Genomic_DNA"/>
</dbReference>
<dbReference type="InterPro" id="IPR011257">
    <property type="entry name" value="DNA_glycosylase"/>
</dbReference>
<dbReference type="GO" id="GO:0005634">
    <property type="term" value="C:nucleus"/>
    <property type="evidence" value="ECO:0007669"/>
    <property type="project" value="TreeGrafter"/>
</dbReference>
<dbReference type="InterPro" id="IPR052054">
    <property type="entry name" value="Oxidative_DNA_repair_enzyme"/>
</dbReference>
<dbReference type="PANTHER" id="PTHR10242:SF2">
    <property type="entry name" value="N-GLYCOSYLASE_DNA LYASE"/>
    <property type="match status" value="1"/>
</dbReference>
<dbReference type="Gene3D" id="1.10.1670.10">
    <property type="entry name" value="Helix-hairpin-Helix base-excision DNA repair enzymes (C-terminal)"/>
    <property type="match status" value="1"/>
</dbReference>
<dbReference type="SUPFAM" id="SSF48150">
    <property type="entry name" value="DNA-glycosylase"/>
    <property type="match status" value="1"/>
</dbReference>
<reference evidence="1" key="1">
    <citation type="submission" date="2018-11" db="EMBL/GenBank/DDBJ databases">
        <authorList>
            <consortium name="Pathogen Informatics"/>
        </authorList>
    </citation>
    <scope>NUCLEOTIDE SEQUENCE [LARGE SCALE GENOMIC DNA]</scope>
</reference>